<protein>
    <recommendedName>
        <fullName evidence="7">Derlin</fullName>
    </recommendedName>
</protein>
<evidence type="ECO:0000256" key="6">
    <source>
        <dbReference type="ARBA" id="ARBA00023136"/>
    </source>
</evidence>
<feature type="compositionally biased region" description="Polar residues" evidence="8">
    <location>
        <begin position="221"/>
        <end position="240"/>
    </location>
</feature>
<feature type="transmembrane region" description="Helical" evidence="7">
    <location>
        <begin position="141"/>
        <end position="164"/>
    </location>
</feature>
<dbReference type="GO" id="GO:0005789">
    <property type="term" value="C:endoplasmic reticulum membrane"/>
    <property type="evidence" value="ECO:0007669"/>
    <property type="project" value="UniProtKB-SubCell"/>
</dbReference>
<dbReference type="InterPro" id="IPR035952">
    <property type="entry name" value="Rhomboid-like_sf"/>
</dbReference>
<organism evidence="9 10">
    <name type="scientific">Botrytis porri</name>
    <dbReference type="NCBI Taxonomy" id="87229"/>
    <lineage>
        <taxon>Eukaryota</taxon>
        <taxon>Fungi</taxon>
        <taxon>Dikarya</taxon>
        <taxon>Ascomycota</taxon>
        <taxon>Pezizomycotina</taxon>
        <taxon>Leotiomycetes</taxon>
        <taxon>Helotiales</taxon>
        <taxon>Sclerotiniaceae</taxon>
        <taxon>Botrytis</taxon>
    </lineage>
</organism>
<evidence type="ECO:0000256" key="2">
    <source>
        <dbReference type="ARBA" id="ARBA00008917"/>
    </source>
</evidence>
<comment type="subcellular location">
    <subcellularLocation>
        <location evidence="1 7">Endoplasmic reticulum membrane</location>
        <topology evidence="1 7">Multi-pass membrane protein</topology>
    </subcellularLocation>
</comment>
<evidence type="ECO:0000313" key="9">
    <source>
        <dbReference type="EMBL" id="TGO87798.1"/>
    </source>
</evidence>
<feature type="transmembrane region" description="Helical" evidence="7">
    <location>
        <begin position="96"/>
        <end position="129"/>
    </location>
</feature>
<evidence type="ECO:0000256" key="1">
    <source>
        <dbReference type="ARBA" id="ARBA00004477"/>
    </source>
</evidence>
<name>A0A4Z1KQA6_9HELO</name>
<dbReference type="EMBL" id="PQXO01000203">
    <property type="protein sequence ID" value="TGO87798.1"/>
    <property type="molecule type" value="Genomic_DNA"/>
</dbReference>
<keyword evidence="6 7" id="KW-0472">Membrane</keyword>
<comment type="function">
    <text evidence="7">May be involved in the degradation of misfolded endoplasmic reticulum (ER) luminal proteins.</text>
</comment>
<reference evidence="9 10" key="1">
    <citation type="submission" date="2017-12" db="EMBL/GenBank/DDBJ databases">
        <title>Comparative genomics of Botrytis spp.</title>
        <authorList>
            <person name="Valero-Jimenez C.A."/>
            <person name="Tapia P."/>
            <person name="Veloso J."/>
            <person name="Silva-Moreno E."/>
            <person name="Staats M."/>
            <person name="Valdes J.H."/>
            <person name="Van Kan J.A.L."/>
        </authorList>
    </citation>
    <scope>NUCLEOTIDE SEQUENCE [LARGE SCALE GENOMIC DNA]</scope>
    <source>
        <strain evidence="9 10">MUCL3349</strain>
    </source>
</reference>
<evidence type="ECO:0000256" key="8">
    <source>
        <dbReference type="SAM" id="MobiDB-lite"/>
    </source>
</evidence>
<accession>A0A4Z1KQA6</accession>
<gene>
    <name evidence="9" type="ORF">BPOR_0203g00160</name>
</gene>
<evidence type="ECO:0000313" key="10">
    <source>
        <dbReference type="Proteomes" id="UP000297280"/>
    </source>
</evidence>
<comment type="caution">
    <text evidence="9">The sequence shown here is derived from an EMBL/GenBank/DDBJ whole genome shotgun (WGS) entry which is preliminary data.</text>
</comment>
<dbReference type="SUPFAM" id="SSF144091">
    <property type="entry name" value="Rhomboid-like"/>
    <property type="match status" value="1"/>
</dbReference>
<evidence type="ECO:0000256" key="4">
    <source>
        <dbReference type="ARBA" id="ARBA00022824"/>
    </source>
</evidence>
<feature type="transmembrane region" description="Helical" evidence="7">
    <location>
        <begin position="20"/>
        <end position="43"/>
    </location>
</feature>
<evidence type="ECO:0000256" key="7">
    <source>
        <dbReference type="RuleBase" id="RU363059"/>
    </source>
</evidence>
<keyword evidence="3 7" id="KW-0812">Transmembrane</keyword>
<keyword evidence="10" id="KW-1185">Reference proteome</keyword>
<sequence length="259" mass="28180">MSAMDVFWAAPPISRTLATGALTLSILVYTHILSGYHVMFLLQPILQFPPQIWRLISPFLVTGPDLGILFDTYFLYTYGSKLETASPRFSQPGDFLTYVLFVCATILGLNVFITGGVIFTSALVLAFAYTSTQDDRGMKATFFVVTIPAPWIPYAMLLMTFVMAGPGPAKIQVTGLVAAHLHDFLTRLWPIFGGGRNFVPTPGFIRRAFQTTQTTVTERSYGTAVAQPQRSANAPSSSGSVLPESWKARGSGHRLGGGD</sequence>
<comment type="similarity">
    <text evidence="2 7">Belongs to the derlin family.</text>
</comment>
<dbReference type="STRING" id="87229.A0A4Z1KQA6"/>
<keyword evidence="4 7" id="KW-0256">Endoplasmic reticulum</keyword>
<dbReference type="Pfam" id="PF04511">
    <property type="entry name" value="DER1"/>
    <property type="match status" value="1"/>
</dbReference>
<dbReference type="PANTHER" id="PTHR11009">
    <property type="entry name" value="DER1-LIKE PROTEIN, DERLIN"/>
    <property type="match status" value="1"/>
</dbReference>
<dbReference type="GO" id="GO:0006950">
    <property type="term" value="P:response to stress"/>
    <property type="evidence" value="ECO:0007669"/>
    <property type="project" value="UniProtKB-ARBA"/>
</dbReference>
<dbReference type="AlphaFoldDB" id="A0A4Z1KQA6"/>
<dbReference type="OrthoDB" id="19102at2759"/>
<dbReference type="InterPro" id="IPR007599">
    <property type="entry name" value="DER1"/>
</dbReference>
<evidence type="ECO:0000256" key="3">
    <source>
        <dbReference type="ARBA" id="ARBA00022692"/>
    </source>
</evidence>
<proteinExistence type="inferred from homology"/>
<feature type="region of interest" description="Disordered" evidence="8">
    <location>
        <begin position="221"/>
        <end position="259"/>
    </location>
</feature>
<dbReference type="Proteomes" id="UP000297280">
    <property type="component" value="Unassembled WGS sequence"/>
</dbReference>
<evidence type="ECO:0000256" key="5">
    <source>
        <dbReference type="ARBA" id="ARBA00022989"/>
    </source>
</evidence>
<feature type="transmembrane region" description="Helical" evidence="7">
    <location>
        <begin position="55"/>
        <end position="76"/>
    </location>
</feature>
<keyword evidence="5 7" id="KW-1133">Transmembrane helix</keyword>